<sequence length="236" mass="26828">MAMKKYYRHTLLYLHETIDLGSGRSDRFTEVFVDTYQPMMESLGARLFSIWETTPFNGHWPQVTIIWEIDGFSDYARIGAAQSRGGSHEAAAGKWSAFLADIGANGEGRIMYAGPSNKPLAQLREANFSAALVIQEIMQTKPGRQDDYIRELERLYVPWSESTGKHWLGSFTTTFRFNEVIHYWALEGGWECFANHYPSWKDSPPAEIVTWMSVAPALRDGWEDSILQALPPSPLQ</sequence>
<comment type="caution">
    <text evidence="2">The sequence shown here is derived from an EMBL/GenBank/DDBJ whole genome shotgun (WGS) entry which is preliminary data.</text>
</comment>
<reference evidence="2" key="1">
    <citation type="submission" date="2022-08" db="EMBL/GenBank/DDBJ databases">
        <title>Mycobacterium kiyosense sp. nov., scotochromogenic slow-glowing species isolated from respiratory specimens.</title>
        <authorList>
            <person name="Fukano H."/>
            <person name="Kazumi Y."/>
            <person name="Sakagami N."/>
            <person name="Ato M."/>
            <person name="Mitarai S."/>
            <person name="Hoshino Y."/>
        </authorList>
    </citation>
    <scope>NUCLEOTIDE SEQUENCE</scope>
    <source>
        <strain evidence="2">1413</strain>
        <strain evidence="1">SRL2020-028</strain>
    </source>
</reference>
<dbReference type="EMBL" id="BRXE01000048">
    <property type="protein sequence ID" value="GLB84366.1"/>
    <property type="molecule type" value="Genomic_DNA"/>
</dbReference>
<organism evidence="2 3">
    <name type="scientific">Mycobacterium kiyosense</name>
    <dbReference type="NCBI Taxonomy" id="2871094"/>
    <lineage>
        <taxon>Bacteria</taxon>
        <taxon>Bacillati</taxon>
        <taxon>Actinomycetota</taxon>
        <taxon>Actinomycetes</taxon>
        <taxon>Mycobacteriales</taxon>
        <taxon>Mycobacteriaceae</taxon>
        <taxon>Mycobacterium</taxon>
    </lineage>
</organism>
<evidence type="ECO:0000313" key="3">
    <source>
        <dbReference type="Proteomes" id="UP001064782"/>
    </source>
</evidence>
<accession>A0A9P3UXR8</accession>
<evidence type="ECO:0000313" key="1">
    <source>
        <dbReference type="EMBL" id="GLB84366.1"/>
    </source>
</evidence>
<proteinExistence type="predicted"/>
<dbReference type="AlphaFoldDB" id="A0A9P3UXR8"/>
<name>A0A9P3UXR8_9MYCO</name>
<evidence type="ECO:0008006" key="4">
    <source>
        <dbReference type="Google" id="ProtNLM"/>
    </source>
</evidence>
<dbReference type="Proteomes" id="UP001064782">
    <property type="component" value="Unassembled WGS sequence"/>
</dbReference>
<protein>
    <recommendedName>
        <fullName evidence="4">NIPSNAP family protein</fullName>
    </recommendedName>
</protein>
<evidence type="ECO:0000313" key="2">
    <source>
        <dbReference type="EMBL" id="GLD30571.1"/>
    </source>
</evidence>
<dbReference type="Proteomes" id="UP001165663">
    <property type="component" value="Unassembled WGS sequence"/>
</dbReference>
<gene>
    <name evidence="2" type="ORF">Mkiyose1413_24540</name>
    <name evidence="1" type="ORF">SRL2020028_36220</name>
</gene>
<keyword evidence="3" id="KW-1185">Reference proteome</keyword>
<dbReference type="EMBL" id="BRZI01000015">
    <property type="protein sequence ID" value="GLD30571.1"/>
    <property type="molecule type" value="Genomic_DNA"/>
</dbReference>